<dbReference type="GO" id="GO:0071526">
    <property type="term" value="P:semaphorin-plexin signaling pathway"/>
    <property type="evidence" value="ECO:0007669"/>
    <property type="project" value="TreeGrafter"/>
</dbReference>
<comment type="caution">
    <text evidence="1">Lacks conserved residue(s) required for the propagation of feature annotation.</text>
</comment>
<protein>
    <recommendedName>
        <fullName evidence="4">Sema domain-containing protein</fullName>
    </recommendedName>
</protein>
<feature type="compositionally biased region" description="Basic and acidic residues" evidence="2">
    <location>
        <begin position="794"/>
        <end position="803"/>
    </location>
</feature>
<keyword evidence="3" id="KW-0812">Transmembrane</keyword>
<keyword evidence="6" id="KW-1185">Reference proteome</keyword>
<proteinExistence type="predicted"/>
<dbReference type="SMART" id="SM00630">
    <property type="entry name" value="Sema"/>
    <property type="match status" value="1"/>
</dbReference>
<dbReference type="GO" id="GO:0030335">
    <property type="term" value="P:positive regulation of cell migration"/>
    <property type="evidence" value="ECO:0007669"/>
    <property type="project" value="TreeGrafter"/>
</dbReference>
<dbReference type="OMA" id="YEDYVFF"/>
<gene>
    <name evidence="5" type="ORF">RDWZM_005683</name>
</gene>
<feature type="domain" description="Sema" evidence="4">
    <location>
        <begin position="16"/>
        <end position="479"/>
    </location>
</feature>
<dbReference type="Gene3D" id="2.130.10.10">
    <property type="entry name" value="YVTN repeat-like/Quinoprotein amine dehydrogenase"/>
    <property type="match status" value="1"/>
</dbReference>
<dbReference type="GO" id="GO:0030215">
    <property type="term" value="F:semaphorin receptor binding"/>
    <property type="evidence" value="ECO:0007669"/>
    <property type="project" value="InterPro"/>
</dbReference>
<dbReference type="EMBL" id="JAPWDV010000002">
    <property type="protein sequence ID" value="KAJ6219871.1"/>
    <property type="molecule type" value="Genomic_DNA"/>
</dbReference>
<dbReference type="GO" id="GO:0005886">
    <property type="term" value="C:plasma membrane"/>
    <property type="evidence" value="ECO:0007669"/>
    <property type="project" value="TreeGrafter"/>
</dbReference>
<organism evidence="5 6">
    <name type="scientific">Blomia tropicalis</name>
    <name type="common">Mite</name>
    <dbReference type="NCBI Taxonomy" id="40697"/>
    <lineage>
        <taxon>Eukaryota</taxon>
        <taxon>Metazoa</taxon>
        <taxon>Ecdysozoa</taxon>
        <taxon>Arthropoda</taxon>
        <taxon>Chelicerata</taxon>
        <taxon>Arachnida</taxon>
        <taxon>Acari</taxon>
        <taxon>Acariformes</taxon>
        <taxon>Sarcoptiformes</taxon>
        <taxon>Astigmata</taxon>
        <taxon>Glycyphagoidea</taxon>
        <taxon>Echimyopodidae</taxon>
        <taxon>Blomia</taxon>
    </lineage>
</organism>
<feature type="compositionally biased region" description="Acidic residues" evidence="2">
    <location>
        <begin position="847"/>
        <end position="857"/>
    </location>
</feature>
<dbReference type="PROSITE" id="PS51004">
    <property type="entry name" value="SEMA"/>
    <property type="match status" value="1"/>
</dbReference>
<dbReference type="InterPro" id="IPR036352">
    <property type="entry name" value="Semap_dom_sf"/>
</dbReference>
<evidence type="ECO:0000256" key="1">
    <source>
        <dbReference type="PROSITE-ProRule" id="PRU00352"/>
    </source>
</evidence>
<evidence type="ECO:0000259" key="4">
    <source>
        <dbReference type="PROSITE" id="PS51004"/>
    </source>
</evidence>
<dbReference type="PANTHER" id="PTHR11036">
    <property type="entry name" value="SEMAPHORIN"/>
    <property type="match status" value="1"/>
</dbReference>
<accession>A0A9Q0M5P1</accession>
<comment type="caution">
    <text evidence="5">The sequence shown here is derived from an EMBL/GenBank/DDBJ whole genome shotgun (WGS) entry which is preliminary data.</text>
</comment>
<evidence type="ECO:0000313" key="5">
    <source>
        <dbReference type="EMBL" id="KAJ6219871.1"/>
    </source>
</evidence>
<evidence type="ECO:0000313" key="6">
    <source>
        <dbReference type="Proteomes" id="UP001142055"/>
    </source>
</evidence>
<dbReference type="FunFam" id="2.130.10.10:FF:000346">
    <property type="entry name" value="Sema-1a, isoform D"/>
    <property type="match status" value="1"/>
</dbReference>
<dbReference type="Proteomes" id="UP001142055">
    <property type="component" value="Chromosome 2"/>
</dbReference>
<dbReference type="InterPro" id="IPR015943">
    <property type="entry name" value="WD40/YVTN_repeat-like_dom_sf"/>
</dbReference>
<evidence type="ECO:0000256" key="2">
    <source>
        <dbReference type="SAM" id="MobiDB-lite"/>
    </source>
</evidence>
<dbReference type="AlphaFoldDB" id="A0A9Q0M5P1"/>
<dbReference type="SUPFAM" id="SSF103575">
    <property type="entry name" value="Plexin repeat"/>
    <property type="match status" value="1"/>
</dbReference>
<dbReference type="SUPFAM" id="SSF101912">
    <property type="entry name" value="Sema domain"/>
    <property type="match status" value="1"/>
</dbReference>
<dbReference type="Pfam" id="PF01403">
    <property type="entry name" value="Sema"/>
    <property type="match status" value="1"/>
</dbReference>
<dbReference type="InterPro" id="IPR027231">
    <property type="entry name" value="Semaphorin"/>
</dbReference>
<dbReference type="GO" id="GO:0045499">
    <property type="term" value="F:chemorepellent activity"/>
    <property type="evidence" value="ECO:0007669"/>
    <property type="project" value="TreeGrafter"/>
</dbReference>
<feature type="transmembrane region" description="Helical" evidence="3">
    <location>
        <begin position="584"/>
        <end position="608"/>
    </location>
</feature>
<feature type="region of interest" description="Disordered" evidence="2">
    <location>
        <begin position="537"/>
        <end position="574"/>
    </location>
</feature>
<sequence>MDRALFVGTIAIFIRHLPLSDNEVHSFRGNESSIDYFKYLDRDGDSLLLGARNVVYNISLSTLKENRRLEWYSSGETISLCKYKGSSEHACQNYIKVLAKLADDRILVCGTNAYKPKCRSYQYGPTHNYLVLSEKSGEALCPHDPSHSLTTTFYEKNLYVATVGAFNGADPMIYREPLRTEQYNPMHLNAPTFISSFPHGSHVYFFFRETAVEYINCGKAIYSRIARVCARDNGGPHNLRNMWTTYTKARLNCSIPGDFPFYFDEIQATSEMIKGSYGGRPEQLVYAAFSTPVNSIGGSAVCAFRLEDIDAAFNGPFKGQRNIDSNWLPVETMHVPSPRPGQCFNDSQNLSELTGNFIKEHPLMDQAVPAFWGSPILVQTSFRSHYTAIAVDPQIETASGKTYDVLFLGTSNGHVIKAINAASSALAGHQLHNSVVPVVIEEIVVFPNGAPVTQLIIHHTYYDAKLVAVSLDEIKSVRLHHCKAKTCGECVQLQDPYCSFDLQQQKCTSSRSRYWNRENYVQNVEQGWDPRCPDGRPGLIPDPSMPNQTIYNDPDEMNGRPIDPNGMEDESMSPSAVPIYSSEAFALAVVTSVVTSLVFGFIIGYIFSRRCRKDDPGMCSPYDDPHSYLDPHSAFGSTLAGGGVGPDLTRLAGHHVPPSMGALYGTHGTLNHPYGAATHGAGPHGNMGTMFKKRKFVGGQQANADGEEDLFVNSPIHHQMPQLQQQSSTIVQPNQYELTDSTIPRYGPLPSLARVAGSAVAAAAAAPMIGSAPLHRRLRPIPPPAYSDLDECDSDRGTNDPEPRYQPMPLHLIHTRRPLPSQPMNGGQVRSNTKSITSPSSSGGDSVEGDYEDISQL</sequence>
<dbReference type="Gene3D" id="3.30.1680.10">
    <property type="entry name" value="ligand-binding face of the semaphorins, domain 2"/>
    <property type="match status" value="1"/>
</dbReference>
<dbReference type="GO" id="GO:0007411">
    <property type="term" value="P:axon guidance"/>
    <property type="evidence" value="ECO:0007669"/>
    <property type="project" value="TreeGrafter"/>
</dbReference>
<dbReference type="InterPro" id="IPR001627">
    <property type="entry name" value="Semap_dom"/>
</dbReference>
<name>A0A9Q0M5P1_BLOTA</name>
<dbReference type="PANTHER" id="PTHR11036:SF127">
    <property type="entry name" value="SEMAPHORIN-1A"/>
    <property type="match status" value="1"/>
</dbReference>
<keyword evidence="3" id="KW-0472">Membrane</keyword>
<keyword evidence="3" id="KW-1133">Transmembrane helix</keyword>
<reference evidence="5" key="1">
    <citation type="submission" date="2022-12" db="EMBL/GenBank/DDBJ databases">
        <title>Genome assemblies of Blomia tropicalis.</title>
        <authorList>
            <person name="Cui Y."/>
        </authorList>
    </citation>
    <scope>NUCLEOTIDE SEQUENCE</scope>
    <source>
        <tissue evidence="5">Adult mites</tissue>
    </source>
</reference>
<feature type="compositionally biased region" description="Low complexity" evidence="2">
    <location>
        <begin position="831"/>
        <end position="845"/>
    </location>
</feature>
<evidence type="ECO:0000256" key="3">
    <source>
        <dbReference type="SAM" id="Phobius"/>
    </source>
</evidence>
<feature type="region of interest" description="Disordered" evidence="2">
    <location>
        <begin position="774"/>
        <end position="857"/>
    </location>
</feature>